<reference evidence="1 2" key="1">
    <citation type="submission" date="2014-04" db="EMBL/GenBank/DDBJ databases">
        <authorList>
            <consortium name="DOE Joint Genome Institute"/>
            <person name="Kuo A."/>
            <person name="Tarkka M."/>
            <person name="Buscot F."/>
            <person name="Kohler A."/>
            <person name="Nagy L.G."/>
            <person name="Floudas D."/>
            <person name="Copeland A."/>
            <person name="Barry K.W."/>
            <person name="Cichocki N."/>
            <person name="Veneault-Fourrey C."/>
            <person name="LaButti K."/>
            <person name="Lindquist E.A."/>
            <person name="Lipzen A."/>
            <person name="Lundell T."/>
            <person name="Morin E."/>
            <person name="Murat C."/>
            <person name="Sun H."/>
            <person name="Tunlid A."/>
            <person name="Henrissat B."/>
            <person name="Grigoriev I.V."/>
            <person name="Hibbett D.S."/>
            <person name="Martin F."/>
            <person name="Nordberg H.P."/>
            <person name="Cantor M.N."/>
            <person name="Hua S.X."/>
        </authorList>
    </citation>
    <scope>NUCLEOTIDE SEQUENCE [LARGE SCALE GENOMIC DNA]</scope>
    <source>
        <strain evidence="1 2">F 1598</strain>
    </source>
</reference>
<keyword evidence="2" id="KW-1185">Reference proteome</keyword>
<organism evidence="1 2">
    <name type="scientific">Piloderma croceum (strain F 1598)</name>
    <dbReference type="NCBI Taxonomy" id="765440"/>
    <lineage>
        <taxon>Eukaryota</taxon>
        <taxon>Fungi</taxon>
        <taxon>Dikarya</taxon>
        <taxon>Basidiomycota</taxon>
        <taxon>Agaricomycotina</taxon>
        <taxon>Agaricomycetes</taxon>
        <taxon>Agaricomycetidae</taxon>
        <taxon>Atheliales</taxon>
        <taxon>Atheliaceae</taxon>
        <taxon>Piloderma</taxon>
    </lineage>
</organism>
<proteinExistence type="predicted"/>
<dbReference type="InParanoid" id="A0A0C3ASJ8"/>
<dbReference type="AlphaFoldDB" id="A0A0C3ASJ8"/>
<sequence>MYSTAVNAAREALEHAINESKSDAKQAFQDAEQGLHDYYSNYGSTFAVENMHMKMENARNRDKGRLAQLRNLMERRKEKDLDSVKQREAKHDVQVDTYIGHTPLTRRQDMVLVATTLWRRSCGCCCREGKSSWTRIPSFTKGYPGFTTAIFTKCPYT</sequence>
<name>A0A0C3ASJ8_PILCF</name>
<accession>A0A0C3ASJ8</accession>
<reference evidence="2" key="2">
    <citation type="submission" date="2015-01" db="EMBL/GenBank/DDBJ databases">
        <title>Evolutionary Origins and Diversification of the Mycorrhizal Mutualists.</title>
        <authorList>
            <consortium name="DOE Joint Genome Institute"/>
            <consortium name="Mycorrhizal Genomics Consortium"/>
            <person name="Kohler A."/>
            <person name="Kuo A."/>
            <person name="Nagy L.G."/>
            <person name="Floudas D."/>
            <person name="Copeland A."/>
            <person name="Barry K.W."/>
            <person name="Cichocki N."/>
            <person name="Veneault-Fourrey C."/>
            <person name="LaButti K."/>
            <person name="Lindquist E.A."/>
            <person name="Lipzen A."/>
            <person name="Lundell T."/>
            <person name="Morin E."/>
            <person name="Murat C."/>
            <person name="Riley R."/>
            <person name="Ohm R."/>
            <person name="Sun H."/>
            <person name="Tunlid A."/>
            <person name="Henrissat B."/>
            <person name="Grigoriev I.V."/>
            <person name="Hibbett D.S."/>
            <person name="Martin F."/>
        </authorList>
    </citation>
    <scope>NUCLEOTIDE SEQUENCE [LARGE SCALE GENOMIC DNA]</scope>
    <source>
        <strain evidence="2">F 1598</strain>
    </source>
</reference>
<gene>
    <name evidence="1" type="ORF">PILCRDRAFT_634951</name>
</gene>
<protein>
    <submittedName>
        <fullName evidence="1">Uncharacterized protein</fullName>
    </submittedName>
</protein>
<evidence type="ECO:0000313" key="1">
    <source>
        <dbReference type="EMBL" id="KIM76908.1"/>
    </source>
</evidence>
<evidence type="ECO:0000313" key="2">
    <source>
        <dbReference type="Proteomes" id="UP000054166"/>
    </source>
</evidence>
<dbReference type="HOGENOM" id="CLU_1678605_0_0_1"/>
<dbReference type="EMBL" id="KN833030">
    <property type="protein sequence ID" value="KIM76908.1"/>
    <property type="molecule type" value="Genomic_DNA"/>
</dbReference>
<dbReference type="Proteomes" id="UP000054166">
    <property type="component" value="Unassembled WGS sequence"/>
</dbReference>